<evidence type="ECO:0000256" key="3">
    <source>
        <dbReference type="ARBA" id="ARBA00022630"/>
    </source>
</evidence>
<dbReference type="Pfam" id="PF02770">
    <property type="entry name" value="Acyl-CoA_dh_M"/>
    <property type="match status" value="1"/>
</dbReference>
<dbReference type="InterPro" id="IPR006089">
    <property type="entry name" value="Acyl-CoA_DH_CS"/>
</dbReference>
<feature type="domain" description="Adaptive response protein AidB N-terminal" evidence="8">
    <location>
        <begin position="22"/>
        <end position="173"/>
    </location>
</feature>
<dbReference type="AlphaFoldDB" id="A0A846MT99"/>
<dbReference type="Pfam" id="PF00441">
    <property type="entry name" value="Acyl-CoA_dh_1"/>
    <property type="match status" value="1"/>
</dbReference>
<keyword evidence="4 5" id="KW-0274">FAD</keyword>
<dbReference type="InterPro" id="IPR036250">
    <property type="entry name" value="AcylCo_DH-like_C"/>
</dbReference>
<evidence type="ECO:0000313" key="9">
    <source>
        <dbReference type="EMBL" id="NIK74669.1"/>
    </source>
</evidence>
<dbReference type="InterPro" id="IPR009100">
    <property type="entry name" value="AcylCoA_DH/oxidase_NM_dom_sf"/>
</dbReference>
<sequence>MDTISRNHIENRVLPADFSPSQNFYESDRLAAHYWKKYFSPQLSEYLTPKLQWTGAQAAQVMDALSLAADKHPPVLKRRNFYGEDIFEIEFHPAYWQLMDIAVRSDMFRVKWHPKLRAAFQKERHLAGFAPYFLYSMAEGGIPCPLCMTDGAARLIDRFCEEEDKQRLLPHIYTDKLADFYTGAMFLTEKSGGSDVGANLVKAAPEKNNYYRLNGEKWFCSNANAQVIFALARTGTLAEGTRGLSLFLVEPTLPGGGRNPMEVVRLKDKLGVRSMASAEIIMHNTLAKRIGKEGEGFKLMAEMVNLSRLYNAVAATAFARRALVEAYQFACHRSTFGKRLIEHPLAYDKFVELGARYQAVFYITWRAIRALDGADNGNESEAHLARLLIPMVKRYTALEAVYIIRESMEMMGGIGYIEDGVMPKLMRDALVLPIWEGAGNIMILDMLRATAKSKGLEVMVKEMSAAFRQEGEAALPFLHQLDELLKEMKELPEGDENQLVAKHLFERLTQLYTLSLLIEEQSEATPWLAACWNYRHHTLAKPVAMPSVHDAHRLVAWDF</sequence>
<dbReference type="SUPFAM" id="SSF47203">
    <property type="entry name" value="Acyl-CoA dehydrogenase C-terminal domain-like"/>
    <property type="match status" value="1"/>
</dbReference>
<reference evidence="9 10" key="1">
    <citation type="submission" date="2020-03" db="EMBL/GenBank/DDBJ databases">
        <title>Genomic Encyclopedia of Type Strains, Phase IV (KMG-IV): sequencing the most valuable type-strain genomes for metagenomic binning, comparative biology and taxonomic classification.</title>
        <authorList>
            <person name="Goeker M."/>
        </authorList>
    </citation>
    <scope>NUCLEOTIDE SEQUENCE [LARGE SCALE GENOMIC DNA]</scope>
    <source>
        <strain evidence="9 10">DSM 5718</strain>
    </source>
</reference>
<dbReference type="PANTHER" id="PTHR42707:SF2">
    <property type="entry name" value="ACD11 DEHYDROGENASE"/>
    <property type="match status" value="1"/>
</dbReference>
<dbReference type="InterPro" id="IPR041504">
    <property type="entry name" value="AidB_N"/>
</dbReference>
<proteinExistence type="inferred from homology"/>
<dbReference type="GO" id="GO:0003995">
    <property type="term" value="F:acyl-CoA dehydrogenase activity"/>
    <property type="evidence" value="ECO:0007669"/>
    <property type="project" value="InterPro"/>
</dbReference>
<accession>A0A846MT99</accession>
<dbReference type="Gene3D" id="2.40.110.20">
    <property type="match status" value="1"/>
</dbReference>
<evidence type="ECO:0000256" key="4">
    <source>
        <dbReference type="ARBA" id="ARBA00022827"/>
    </source>
</evidence>
<dbReference type="SUPFAM" id="SSF56645">
    <property type="entry name" value="Acyl-CoA dehydrogenase NM domain-like"/>
    <property type="match status" value="1"/>
</dbReference>
<keyword evidence="5" id="KW-0560">Oxidoreductase</keyword>
<evidence type="ECO:0000259" key="7">
    <source>
        <dbReference type="Pfam" id="PF02770"/>
    </source>
</evidence>
<protein>
    <submittedName>
        <fullName evidence="9">Alkylation response protein AidB-like acyl-CoA dehydrogenase</fullName>
    </submittedName>
</protein>
<evidence type="ECO:0000256" key="2">
    <source>
        <dbReference type="ARBA" id="ARBA00009347"/>
    </source>
</evidence>
<feature type="domain" description="Acyl-CoA oxidase/dehydrogenase middle" evidence="7">
    <location>
        <begin position="184"/>
        <end position="284"/>
    </location>
</feature>
<dbReference type="EMBL" id="JAASRN010000004">
    <property type="protein sequence ID" value="NIK74669.1"/>
    <property type="molecule type" value="Genomic_DNA"/>
</dbReference>
<keyword evidence="10" id="KW-1185">Reference proteome</keyword>
<comment type="similarity">
    <text evidence="2 5">Belongs to the acyl-CoA dehydrogenase family.</text>
</comment>
<dbReference type="InterPro" id="IPR006091">
    <property type="entry name" value="Acyl-CoA_Oxase/DH_mid-dom"/>
</dbReference>
<dbReference type="Gene3D" id="1.20.140.10">
    <property type="entry name" value="Butyryl-CoA Dehydrogenase, subunit A, domain 3"/>
    <property type="match status" value="1"/>
</dbReference>
<evidence type="ECO:0000313" key="10">
    <source>
        <dbReference type="Proteomes" id="UP000537126"/>
    </source>
</evidence>
<evidence type="ECO:0000259" key="8">
    <source>
        <dbReference type="Pfam" id="PF18158"/>
    </source>
</evidence>
<evidence type="ECO:0000256" key="1">
    <source>
        <dbReference type="ARBA" id="ARBA00001974"/>
    </source>
</evidence>
<comment type="cofactor">
    <cofactor evidence="1 5">
        <name>FAD</name>
        <dbReference type="ChEBI" id="CHEBI:57692"/>
    </cofactor>
</comment>
<dbReference type="Gene3D" id="6.10.250.600">
    <property type="match status" value="1"/>
</dbReference>
<feature type="domain" description="Acyl-CoA dehydrogenase/oxidase C-terminal" evidence="6">
    <location>
        <begin position="294"/>
        <end position="449"/>
    </location>
</feature>
<dbReference type="Proteomes" id="UP000537126">
    <property type="component" value="Unassembled WGS sequence"/>
</dbReference>
<organism evidence="9 10">
    <name type="scientific">Thermonema lapsum</name>
    <dbReference type="NCBI Taxonomy" id="28195"/>
    <lineage>
        <taxon>Bacteria</taxon>
        <taxon>Pseudomonadati</taxon>
        <taxon>Bacteroidota</taxon>
        <taxon>Cytophagia</taxon>
        <taxon>Cytophagales</taxon>
        <taxon>Thermonemataceae</taxon>
        <taxon>Thermonema</taxon>
    </lineage>
</organism>
<comment type="caution">
    <text evidence="9">The sequence shown here is derived from an EMBL/GenBank/DDBJ whole genome shotgun (WGS) entry which is preliminary data.</text>
</comment>
<dbReference type="InterPro" id="IPR009075">
    <property type="entry name" value="AcylCo_DH/oxidase_C"/>
</dbReference>
<dbReference type="RefSeq" id="WP_166920657.1">
    <property type="nucleotide sequence ID" value="NZ_JAASRN010000004.1"/>
</dbReference>
<evidence type="ECO:0000256" key="5">
    <source>
        <dbReference type="RuleBase" id="RU362125"/>
    </source>
</evidence>
<name>A0A846MT99_9BACT</name>
<dbReference type="InterPro" id="IPR052904">
    <property type="entry name" value="Acyl-CoA_dehydrogenase-like"/>
</dbReference>
<dbReference type="PROSITE" id="PS00073">
    <property type="entry name" value="ACYL_COA_DH_2"/>
    <property type="match status" value="1"/>
</dbReference>
<evidence type="ECO:0000259" key="6">
    <source>
        <dbReference type="Pfam" id="PF00441"/>
    </source>
</evidence>
<gene>
    <name evidence="9" type="ORF">FHS56_002198</name>
</gene>
<dbReference type="Pfam" id="PF18158">
    <property type="entry name" value="AidB_N"/>
    <property type="match status" value="1"/>
</dbReference>
<dbReference type="PANTHER" id="PTHR42707">
    <property type="entry name" value="ACYL-COA DEHYDROGENASE"/>
    <property type="match status" value="1"/>
</dbReference>
<keyword evidence="3 5" id="KW-0285">Flavoprotein</keyword>